<dbReference type="Pfam" id="PF02458">
    <property type="entry name" value="Transferase"/>
    <property type="match status" value="1"/>
</dbReference>
<dbReference type="PANTHER" id="PTHR31642">
    <property type="entry name" value="TRICHOTHECENE 3-O-ACETYLTRANSFERASE"/>
    <property type="match status" value="1"/>
</dbReference>
<dbReference type="InterPro" id="IPR023213">
    <property type="entry name" value="CAT-like_dom_sf"/>
</dbReference>
<name>A0A6J5THG2_PRUAR</name>
<comment type="similarity">
    <text evidence="1">Belongs to the plant acyltransferase family.</text>
</comment>
<dbReference type="Gene3D" id="3.30.559.10">
    <property type="entry name" value="Chloramphenicol acetyltransferase-like domain"/>
    <property type="match status" value="2"/>
</dbReference>
<evidence type="ECO:0000256" key="1">
    <source>
        <dbReference type="ARBA" id="ARBA00009861"/>
    </source>
</evidence>
<dbReference type="PANTHER" id="PTHR31642:SF115">
    <property type="entry name" value="PROTEIN ECERIFERUM 26-LIKE"/>
    <property type="match status" value="1"/>
</dbReference>
<dbReference type="GO" id="GO:0016747">
    <property type="term" value="F:acyltransferase activity, transferring groups other than amino-acyl groups"/>
    <property type="evidence" value="ECO:0007669"/>
    <property type="project" value="TreeGrafter"/>
</dbReference>
<organism evidence="2 3">
    <name type="scientific">Prunus armeniaca</name>
    <name type="common">Apricot</name>
    <name type="synonym">Armeniaca vulgaris</name>
    <dbReference type="NCBI Taxonomy" id="36596"/>
    <lineage>
        <taxon>Eukaryota</taxon>
        <taxon>Viridiplantae</taxon>
        <taxon>Streptophyta</taxon>
        <taxon>Embryophyta</taxon>
        <taxon>Tracheophyta</taxon>
        <taxon>Spermatophyta</taxon>
        <taxon>Magnoliopsida</taxon>
        <taxon>eudicotyledons</taxon>
        <taxon>Gunneridae</taxon>
        <taxon>Pentapetalae</taxon>
        <taxon>rosids</taxon>
        <taxon>fabids</taxon>
        <taxon>Rosales</taxon>
        <taxon>Rosaceae</taxon>
        <taxon>Amygdaloideae</taxon>
        <taxon>Amygdaleae</taxon>
        <taxon>Prunus</taxon>
    </lineage>
</organism>
<dbReference type="Proteomes" id="UP000507222">
    <property type="component" value="Unassembled WGS sequence"/>
</dbReference>
<gene>
    <name evidence="2" type="ORF">CURHAP_LOCUS2644</name>
</gene>
<evidence type="ECO:0000313" key="2">
    <source>
        <dbReference type="EMBL" id="CAB4263039.1"/>
    </source>
</evidence>
<dbReference type="InterPro" id="IPR050317">
    <property type="entry name" value="Plant_Fungal_Acyltransferase"/>
</dbReference>
<evidence type="ECO:0000313" key="3">
    <source>
        <dbReference type="Proteomes" id="UP000507222"/>
    </source>
</evidence>
<evidence type="ECO:0008006" key="4">
    <source>
        <dbReference type="Google" id="ProtNLM"/>
    </source>
</evidence>
<protein>
    <recommendedName>
        <fullName evidence="4">Protein ECERIFERUM 26-like</fullName>
    </recommendedName>
</protein>
<dbReference type="EMBL" id="CAEKDK010000001">
    <property type="protein sequence ID" value="CAB4263039.1"/>
    <property type="molecule type" value="Genomic_DNA"/>
</dbReference>
<accession>A0A6J5THG2</accession>
<dbReference type="AlphaFoldDB" id="A0A6J5THG2"/>
<proteinExistence type="inferred from homology"/>
<reference evidence="2 3" key="1">
    <citation type="submission" date="2020-05" db="EMBL/GenBank/DDBJ databases">
        <authorList>
            <person name="Campoy J."/>
            <person name="Schneeberger K."/>
            <person name="Spophaly S."/>
        </authorList>
    </citation>
    <scope>NUCLEOTIDE SEQUENCE [LARGE SCALE GENOMIC DNA]</scope>
    <source>
        <strain evidence="2">PruArmRojPasFocal</strain>
    </source>
</reference>
<sequence>MGIFNTNTTKAMVLARQENLVYGIKLSSVGPGRITGSDVVHDPSGMDLAMKLHYLRGVYFFSSQAAQGLTIVRMKEATFTWLNVHYRTCGRFRRSESGRPYLKCNDCGVRFLEAQCDKTIEEWLEMDLSHQKLLASNQVIGPELFFSPLVLFQVTHFRCGGISFGLSWAHVLGDAFAASDFINGLGQIISALEPNRLPNYATSNTKFQKLENPPPPLSIKQVNPVGDNWITPINCKMETLSIPITATQLNNLQFKILGQNQIDQIPVFELISAIIWQCVAKVREGSEPKLVTICRNDPKERTRGECSNSQIISTVKADFSITDADPKKLATLLVKQAGNERSQIEEAMENDNGVADFVVYGANLTFVNWEDADFYGLEVKGHKPVYVQYNIQGVGDEGAVLLLPGPKDFGEGRGEGRVVNIILPEKEVFGLKSELRKNDLLLENELE</sequence>